<gene>
    <name evidence="1" type="ORF">LPLAT_LOCUS4663</name>
</gene>
<name>A0AAV2NH84_9HYME</name>
<dbReference type="AlphaFoldDB" id="A0AAV2NH84"/>
<evidence type="ECO:0000313" key="2">
    <source>
        <dbReference type="Proteomes" id="UP001497644"/>
    </source>
</evidence>
<dbReference type="Proteomes" id="UP001497644">
    <property type="component" value="Chromosome 15"/>
</dbReference>
<keyword evidence="2" id="KW-1185">Reference proteome</keyword>
<organism evidence="1 2">
    <name type="scientific">Lasius platythorax</name>
    <dbReference type="NCBI Taxonomy" id="488582"/>
    <lineage>
        <taxon>Eukaryota</taxon>
        <taxon>Metazoa</taxon>
        <taxon>Ecdysozoa</taxon>
        <taxon>Arthropoda</taxon>
        <taxon>Hexapoda</taxon>
        <taxon>Insecta</taxon>
        <taxon>Pterygota</taxon>
        <taxon>Neoptera</taxon>
        <taxon>Endopterygota</taxon>
        <taxon>Hymenoptera</taxon>
        <taxon>Apocrita</taxon>
        <taxon>Aculeata</taxon>
        <taxon>Formicoidea</taxon>
        <taxon>Formicidae</taxon>
        <taxon>Formicinae</taxon>
        <taxon>Lasius</taxon>
        <taxon>Lasius</taxon>
    </lineage>
</organism>
<reference evidence="1" key="1">
    <citation type="submission" date="2024-04" db="EMBL/GenBank/DDBJ databases">
        <authorList>
            <consortium name="Molecular Ecology Group"/>
        </authorList>
    </citation>
    <scope>NUCLEOTIDE SEQUENCE</scope>
</reference>
<accession>A0AAV2NH84</accession>
<protein>
    <submittedName>
        <fullName evidence="1">Uncharacterized protein</fullName>
    </submittedName>
</protein>
<sequence length="94" mass="10794">MDSHMDSFIGDDVIITMDCLVDNSIADSTIDDSIVHSHIDDSIFYSLISNPIVRSYMGNSIDDNSIIGDNSIIPQSYCRQFHYYDGFYRRQFHC</sequence>
<evidence type="ECO:0000313" key="1">
    <source>
        <dbReference type="EMBL" id="CAL1678882.1"/>
    </source>
</evidence>
<proteinExistence type="predicted"/>
<dbReference type="EMBL" id="OZ034838">
    <property type="protein sequence ID" value="CAL1678882.1"/>
    <property type="molecule type" value="Genomic_DNA"/>
</dbReference>